<keyword evidence="4" id="KW-0614">Plasmid</keyword>
<evidence type="ECO:0000256" key="2">
    <source>
        <dbReference type="ARBA" id="ARBA00022729"/>
    </source>
</evidence>
<sequence>MRILKALVLSLGLFSGVAFSQQFPQPNAEDVRMATVHYDSNNVTEIFVKPGIFTQIVLEEGEQHEVHAFGDEEAWHFASYKNYLFIKPKLTLGTTNFSVVTNKRNYMFKVNYVADNNATDMYQVRFIYPEVISQKEREEQAKQAVETAFEKGKTTKTYNLDYTMRVRGNRTIAPVNVYDDGNFTYFKFAGNVDLPAIYAVDVSDTQKYGQEILVNYTVQGVGNDTLVMHKVHRHWRLRLADTVIEVYNNHSNGYGVLNQTGTTSSEVERIELGGEIEQVQ</sequence>
<name>A0ABY6MCQ1_MORBO</name>
<keyword evidence="2 3" id="KW-0732">Signal</keyword>
<dbReference type="GeneID" id="77190057"/>
<dbReference type="EMBL" id="CP087833">
    <property type="protein sequence ID" value="UZA04863.1"/>
    <property type="molecule type" value="Genomic_DNA"/>
</dbReference>
<reference evidence="4" key="1">
    <citation type="journal article" date="2022" name="BMC Microbiol.">
        <title>Whole genome sequencing of Moraxella bovis strains from North America reveals two genotypes with different genetic determinants.</title>
        <authorList>
            <person name="Wynn E.L."/>
            <person name="Hille M.M."/>
            <person name="Loy J.D."/>
            <person name="Schuller G."/>
            <person name="Kuhn K.L."/>
            <person name="Dickey A.M."/>
            <person name="Bono J.L."/>
            <person name="Clawson M.L."/>
        </authorList>
    </citation>
    <scope>NUCLEOTIDE SEQUENCE</scope>
    <source>
        <strain evidence="4">SAM102599</strain>
    </source>
</reference>
<proteinExistence type="inferred from homology"/>
<dbReference type="InterPro" id="IPR033645">
    <property type="entry name" value="VirB9/CagX/TrbG_C"/>
</dbReference>
<dbReference type="Pfam" id="PF03524">
    <property type="entry name" value="CagX"/>
    <property type="match status" value="1"/>
</dbReference>
<evidence type="ECO:0000256" key="1">
    <source>
        <dbReference type="ARBA" id="ARBA00006135"/>
    </source>
</evidence>
<accession>A0ABY6MCQ1</accession>
<evidence type="ECO:0000256" key="3">
    <source>
        <dbReference type="SAM" id="SignalP"/>
    </source>
</evidence>
<dbReference type="InterPro" id="IPR010258">
    <property type="entry name" value="Conjugal_tfr_TrbG/VirB9/CagX"/>
</dbReference>
<feature type="signal peptide" evidence="3">
    <location>
        <begin position="1"/>
        <end position="20"/>
    </location>
</feature>
<geneLocation type="plasmid" evidence="4 5">
    <name>unnamed3</name>
</geneLocation>
<dbReference type="CDD" id="cd06911">
    <property type="entry name" value="VirB9_CagX_TrbG"/>
    <property type="match status" value="1"/>
</dbReference>
<dbReference type="Proteomes" id="UP001163632">
    <property type="component" value="Plasmid unnamed3"/>
</dbReference>
<comment type="similarity">
    <text evidence="1">Belongs to the TrbG/VirB9 family.</text>
</comment>
<dbReference type="RefSeq" id="WP_264676380.1">
    <property type="nucleotide sequence ID" value="NZ_CP087767.1"/>
</dbReference>
<organism evidence="4 5">
    <name type="scientific">Moraxella bovis</name>
    <dbReference type="NCBI Taxonomy" id="476"/>
    <lineage>
        <taxon>Bacteria</taxon>
        <taxon>Pseudomonadati</taxon>
        <taxon>Pseudomonadota</taxon>
        <taxon>Gammaproteobacteria</taxon>
        <taxon>Moraxellales</taxon>
        <taxon>Moraxellaceae</taxon>
        <taxon>Moraxella</taxon>
    </lineage>
</organism>
<dbReference type="InterPro" id="IPR038161">
    <property type="entry name" value="VirB9/CagX/TrbG_C_sf"/>
</dbReference>
<gene>
    <name evidence="4" type="ORF">LP092_15730</name>
</gene>
<keyword evidence="5" id="KW-1185">Reference proteome</keyword>
<evidence type="ECO:0000313" key="5">
    <source>
        <dbReference type="Proteomes" id="UP001163632"/>
    </source>
</evidence>
<feature type="chain" id="PRO_5046329698" evidence="3">
    <location>
        <begin position="21"/>
        <end position="280"/>
    </location>
</feature>
<protein>
    <submittedName>
        <fullName evidence="4">TrbG/VirB9 family P-type conjugative transfer protein</fullName>
    </submittedName>
</protein>
<dbReference type="Gene3D" id="2.60.40.2500">
    <property type="match status" value="1"/>
</dbReference>
<evidence type="ECO:0000313" key="4">
    <source>
        <dbReference type="EMBL" id="UZA04863.1"/>
    </source>
</evidence>